<keyword evidence="2" id="KW-1185">Reference proteome</keyword>
<comment type="caution">
    <text evidence="1">The sequence shown here is derived from an EMBL/GenBank/DDBJ whole genome shotgun (WGS) entry which is preliminary data.</text>
</comment>
<evidence type="ECO:0000313" key="1">
    <source>
        <dbReference type="EMBL" id="TNY23481.1"/>
    </source>
</evidence>
<organism evidence="1 2">
    <name type="scientific">Rhodotorula diobovata</name>
    <dbReference type="NCBI Taxonomy" id="5288"/>
    <lineage>
        <taxon>Eukaryota</taxon>
        <taxon>Fungi</taxon>
        <taxon>Dikarya</taxon>
        <taxon>Basidiomycota</taxon>
        <taxon>Pucciniomycotina</taxon>
        <taxon>Microbotryomycetes</taxon>
        <taxon>Sporidiobolales</taxon>
        <taxon>Sporidiobolaceae</taxon>
        <taxon>Rhodotorula</taxon>
    </lineage>
</organism>
<dbReference type="Proteomes" id="UP000311382">
    <property type="component" value="Unassembled WGS sequence"/>
</dbReference>
<dbReference type="EMBL" id="SOZI01000011">
    <property type="protein sequence ID" value="TNY23481.1"/>
    <property type="molecule type" value="Genomic_DNA"/>
</dbReference>
<evidence type="ECO:0000313" key="2">
    <source>
        <dbReference type="Proteomes" id="UP000311382"/>
    </source>
</evidence>
<proteinExistence type="predicted"/>
<reference evidence="1 2" key="1">
    <citation type="submission" date="2019-03" db="EMBL/GenBank/DDBJ databases">
        <title>Rhodosporidium diobovatum UCD-FST 08-225 genome sequencing, assembly, and annotation.</title>
        <authorList>
            <person name="Fakankun I.U."/>
            <person name="Fristensky B."/>
            <person name="Levin D.B."/>
        </authorList>
    </citation>
    <scope>NUCLEOTIDE SEQUENCE [LARGE SCALE GENOMIC DNA]</scope>
    <source>
        <strain evidence="1 2">UCD-FST 08-225</strain>
    </source>
</reference>
<dbReference type="AlphaFoldDB" id="A0A5C5G6D3"/>
<sequence length="585" mass="63851">MTASVRLRSSSRSRLSWASNVLVSPRRRRASMAFSSIARFDAASDSCVAATLTILLSSSLRPCSASARAASRTVEHSAAVVASKGSVCAARETMAGVDIGSTCDNNRAVAAALSAARLCLSASTVASSWSFCDASSAIVSWWRLRAWTRFTSVTKAERGGRGEAEEGNTPQDAVEVLPQRQSLLSLLLELPLELADPLVGLVELVLEVREADLRVGTARSATHRRRLRLPRRGRLRRGARVAEAESGDDFALARARRERRGRLRAAAGVARAAVRGQARLAVSGAAGARRATERVGRCTGQDGHGRDRALLRHDVDLRVGRGESRRRRPVRRGRRVALERLRLLGEGRTGERFGSGRDRGRRRVGGVGHARFGHARRRPARALQLGVEVEVVDGEGLVPVDAMTERESPNIGSDRRFDHRRRRLALALVRRGLDAHVDVVFALGVDVRVGEDLDENIARELLRSPLLLVLLLVVPRLWLRVDRLLVLLLPRLVLVILVVVAVAKHPRARLPHLVDLAHLGELRAQVLHLLRVRIARRTQLLDLGPELQLGEVRETTARAYVAALVPGLLGALCARRLGVTLAISV</sequence>
<name>A0A5C5G6D3_9BASI</name>
<protein>
    <submittedName>
        <fullName evidence="1">Uncharacterized protein</fullName>
    </submittedName>
</protein>
<gene>
    <name evidence="1" type="ORF">DMC30DRAFT_22424</name>
</gene>
<accession>A0A5C5G6D3</accession>